<keyword evidence="5" id="KW-1185">Reference proteome</keyword>
<evidence type="ECO:0000259" key="2">
    <source>
        <dbReference type="Pfam" id="PF03787"/>
    </source>
</evidence>
<dbReference type="EMBL" id="WHYS01000001">
    <property type="protein sequence ID" value="MQL54270.1"/>
    <property type="molecule type" value="Genomic_DNA"/>
</dbReference>
<dbReference type="InterPro" id="IPR005537">
    <property type="entry name" value="RAMP_III_fam"/>
</dbReference>
<evidence type="ECO:0000256" key="1">
    <source>
        <dbReference type="ARBA" id="ARBA00023118"/>
    </source>
</evidence>
<dbReference type="RefSeq" id="WP_152939199.1">
    <property type="nucleotide sequence ID" value="NZ_CP045482.1"/>
</dbReference>
<dbReference type="InterPro" id="IPR052216">
    <property type="entry name" value="CRISPR_Csm3_endoribonuclease"/>
</dbReference>
<evidence type="ECO:0000313" key="4">
    <source>
        <dbReference type="EMBL" id="QGR22098.1"/>
    </source>
</evidence>
<gene>
    <name evidence="4" type="ORF">D1866_08940</name>
    <name evidence="3" type="ORF">GFB69_00380</name>
</gene>
<dbReference type="Proteomes" id="UP000474054">
    <property type="component" value="Unassembled WGS sequence"/>
</dbReference>
<reference evidence="3 6" key="1">
    <citation type="submission" date="2019-10" db="EMBL/GenBank/DDBJ databases">
        <title>Comparative genomics of sulfur disproportionating microorganisms.</title>
        <authorList>
            <person name="Ward L.M."/>
            <person name="Bertran E."/>
            <person name="Johnston D."/>
        </authorList>
    </citation>
    <scope>NUCLEOTIDE SEQUENCE [LARGE SCALE GENOMIC DNA]</scope>
    <source>
        <strain evidence="3 6">DSM 3772</strain>
    </source>
</reference>
<evidence type="ECO:0000313" key="3">
    <source>
        <dbReference type="EMBL" id="MQL54270.1"/>
    </source>
</evidence>
<evidence type="ECO:0000313" key="5">
    <source>
        <dbReference type="Proteomes" id="UP000426328"/>
    </source>
</evidence>
<reference evidence="4 5" key="2">
    <citation type="submission" date="2019-10" db="EMBL/GenBank/DDBJ databases">
        <title>Genome Sequences from Six Type Strain Members of the Archaeal Family Sulfolobaceae: Acidianus ambivalens, Acidianus infernus, Metallosphaera prunae, Stygiolobus azoricus, Sulfolobus metallicus, and Sulfurisphaera ohwakuensis.</title>
        <authorList>
            <person name="Counts J.A."/>
            <person name="Kelly R.M."/>
        </authorList>
    </citation>
    <scope>NUCLEOTIDE SEQUENCE [LARGE SCALE GENOMIC DNA]</scope>
    <source>
        <strain evidence="4 5">LEI 10</strain>
    </source>
</reference>
<dbReference type="PANTHER" id="PTHR35579:SF6">
    <property type="entry name" value="DUF324 DOMAIN-CONTAINING PROTEIN"/>
    <property type="match status" value="1"/>
</dbReference>
<dbReference type="EMBL" id="CP045482">
    <property type="protein sequence ID" value="QGR22098.1"/>
    <property type="molecule type" value="Genomic_DNA"/>
</dbReference>
<dbReference type="PANTHER" id="PTHR35579">
    <property type="entry name" value="CRISPR SYSTEM CMS ENDORIBONUCLEASE CSM3"/>
    <property type="match status" value="1"/>
</dbReference>
<protein>
    <recommendedName>
        <fullName evidence="2">CRISPR type III-associated protein domain-containing protein</fullName>
    </recommendedName>
</protein>
<organism evidence="4 5">
    <name type="scientific">Acidianus ambivalens</name>
    <name type="common">Desulfurolobus ambivalens</name>
    <dbReference type="NCBI Taxonomy" id="2283"/>
    <lineage>
        <taxon>Archaea</taxon>
        <taxon>Thermoproteota</taxon>
        <taxon>Thermoprotei</taxon>
        <taxon>Sulfolobales</taxon>
        <taxon>Sulfolobaceae</taxon>
        <taxon>Acidianus</taxon>
    </lineage>
</organism>
<feature type="domain" description="CRISPR type III-associated protein" evidence="2">
    <location>
        <begin position="34"/>
        <end position="227"/>
    </location>
</feature>
<evidence type="ECO:0000313" key="6">
    <source>
        <dbReference type="Proteomes" id="UP000474054"/>
    </source>
</evidence>
<keyword evidence="1" id="KW-0051">Antiviral defense</keyword>
<dbReference type="GO" id="GO:0051607">
    <property type="term" value="P:defense response to virus"/>
    <property type="evidence" value="ECO:0007669"/>
    <property type="project" value="UniProtKB-KW"/>
</dbReference>
<dbReference type="GeneID" id="42779854"/>
<dbReference type="Pfam" id="PF03787">
    <property type="entry name" value="RAMPs"/>
    <property type="match status" value="1"/>
</dbReference>
<dbReference type="Proteomes" id="UP000426328">
    <property type="component" value="Chromosome"/>
</dbReference>
<name>A0A650CWE8_ACIAM</name>
<accession>A0A650CWE8</accession>
<dbReference type="KEGG" id="aamb:D1866_08940"/>
<sequence>MGYLHSSLKYKRVVTFEIEPKEFLHIGDTKGLQIGGADLPVIKIGNKPIIPGSSLKGAIRNEFSRTISGLPEDKLKQLFGYAKLFTDNIQDILKNSDTNKIAEMIKNSLNGKDSKVGLLDLLFGSEIFASPTIFTDGLPVTQTEEYVTNRYHVRIDQDRDVAKKGNLVDVEAVYPEIKFEFRIIYNSLNYDTTDPSPVDKAFDYLVKFLDKSEILLGGWKSRGYGLVQLTKKNDEMINLNNLLVVK</sequence>
<dbReference type="AlphaFoldDB" id="A0A650CWE8"/>
<proteinExistence type="predicted"/>